<gene>
    <name evidence="2" type="ORF">SARC_16011</name>
</gene>
<dbReference type="AlphaFoldDB" id="A0A0L0F4A2"/>
<proteinExistence type="predicted"/>
<dbReference type="RefSeq" id="XP_014145351.1">
    <property type="nucleotide sequence ID" value="XM_014289876.1"/>
</dbReference>
<sequence>ETIAAALQLNANRANTAVVERLQQSLSQREGDVQSLKKKLVRAEAAQATQVYGNGLKEAFNMHKSNGDAYVSYLEAQLDVQSRLEKVWLTYMM</sequence>
<evidence type="ECO:0000313" key="3">
    <source>
        <dbReference type="Proteomes" id="UP000054560"/>
    </source>
</evidence>
<dbReference type="GeneID" id="25916515"/>
<dbReference type="EMBL" id="KQ248788">
    <property type="protein sequence ID" value="KNC71449.1"/>
    <property type="molecule type" value="Genomic_DNA"/>
</dbReference>
<accession>A0A0L0F4A2</accession>
<dbReference type="Proteomes" id="UP000054560">
    <property type="component" value="Unassembled WGS sequence"/>
</dbReference>
<organism evidence="2 3">
    <name type="scientific">Sphaeroforma arctica JP610</name>
    <dbReference type="NCBI Taxonomy" id="667725"/>
    <lineage>
        <taxon>Eukaryota</taxon>
        <taxon>Ichthyosporea</taxon>
        <taxon>Ichthyophonida</taxon>
        <taxon>Sphaeroforma</taxon>
    </lineage>
</organism>
<evidence type="ECO:0000256" key="1">
    <source>
        <dbReference type="SAM" id="Coils"/>
    </source>
</evidence>
<evidence type="ECO:0000313" key="2">
    <source>
        <dbReference type="EMBL" id="KNC71449.1"/>
    </source>
</evidence>
<keyword evidence="1" id="KW-0175">Coiled coil</keyword>
<name>A0A0L0F4A2_9EUKA</name>
<keyword evidence="3" id="KW-1185">Reference proteome</keyword>
<feature type="non-terminal residue" evidence="2">
    <location>
        <position position="1"/>
    </location>
</feature>
<reference evidence="2 3" key="1">
    <citation type="submission" date="2011-02" db="EMBL/GenBank/DDBJ databases">
        <title>The Genome Sequence of Sphaeroforma arctica JP610.</title>
        <authorList>
            <consortium name="The Broad Institute Genome Sequencing Platform"/>
            <person name="Russ C."/>
            <person name="Cuomo C."/>
            <person name="Young S.K."/>
            <person name="Zeng Q."/>
            <person name="Gargeya S."/>
            <person name="Alvarado L."/>
            <person name="Berlin A."/>
            <person name="Chapman S.B."/>
            <person name="Chen Z."/>
            <person name="Freedman E."/>
            <person name="Gellesch M."/>
            <person name="Goldberg J."/>
            <person name="Griggs A."/>
            <person name="Gujja S."/>
            <person name="Heilman E."/>
            <person name="Heiman D."/>
            <person name="Howarth C."/>
            <person name="Mehta T."/>
            <person name="Neiman D."/>
            <person name="Pearson M."/>
            <person name="Roberts A."/>
            <person name="Saif S."/>
            <person name="Shea T."/>
            <person name="Shenoy N."/>
            <person name="Sisk P."/>
            <person name="Stolte C."/>
            <person name="Sykes S."/>
            <person name="White J."/>
            <person name="Yandava C."/>
            <person name="Burger G."/>
            <person name="Gray M.W."/>
            <person name="Holland P.W.H."/>
            <person name="King N."/>
            <person name="Lang F.B.F."/>
            <person name="Roger A.J."/>
            <person name="Ruiz-Trillo I."/>
            <person name="Haas B."/>
            <person name="Nusbaum C."/>
            <person name="Birren B."/>
        </authorList>
    </citation>
    <scope>NUCLEOTIDE SEQUENCE [LARGE SCALE GENOMIC DNA]</scope>
    <source>
        <strain evidence="2 3">JP610</strain>
    </source>
</reference>
<feature type="coiled-coil region" evidence="1">
    <location>
        <begin position="19"/>
        <end position="46"/>
    </location>
</feature>
<protein>
    <submittedName>
        <fullName evidence="2">Uncharacterized protein</fullName>
    </submittedName>
</protein>